<accession>A0A9X4JWG6</accession>
<evidence type="ECO:0000259" key="3">
    <source>
        <dbReference type="SMART" id="SM01007"/>
    </source>
</evidence>
<dbReference type="SUPFAM" id="SSF53639">
    <property type="entry name" value="AraD/HMP-PK domain-like"/>
    <property type="match status" value="1"/>
</dbReference>
<dbReference type="GO" id="GO:0019323">
    <property type="term" value="P:pentose catabolic process"/>
    <property type="evidence" value="ECO:0007669"/>
    <property type="project" value="TreeGrafter"/>
</dbReference>
<evidence type="ECO:0000313" key="4">
    <source>
        <dbReference type="EMBL" id="MDF9409073.1"/>
    </source>
</evidence>
<comment type="caution">
    <text evidence="4">The sequence shown here is derived from an EMBL/GenBank/DDBJ whole genome shotgun (WGS) entry which is preliminary data.</text>
</comment>
<reference evidence="4" key="1">
    <citation type="submission" date="2022-02" db="EMBL/GenBank/DDBJ databases">
        <authorList>
            <person name="Leng L."/>
        </authorList>
    </citation>
    <scope>NUCLEOTIDE SEQUENCE</scope>
    <source>
        <strain evidence="4">JI</strain>
    </source>
</reference>
<gene>
    <name evidence="4" type="ORF">L7E55_11995</name>
</gene>
<dbReference type="PANTHER" id="PTHR22789">
    <property type="entry name" value="FUCULOSE PHOSPHATE ALDOLASE"/>
    <property type="match status" value="1"/>
</dbReference>
<dbReference type="Gene3D" id="3.40.225.10">
    <property type="entry name" value="Class II aldolase/adducin N-terminal domain"/>
    <property type="match status" value="1"/>
</dbReference>
<keyword evidence="2" id="KW-0456">Lyase</keyword>
<evidence type="ECO:0000256" key="1">
    <source>
        <dbReference type="ARBA" id="ARBA00022723"/>
    </source>
</evidence>
<keyword evidence="5" id="KW-1185">Reference proteome</keyword>
<dbReference type="InterPro" id="IPR036409">
    <property type="entry name" value="Aldolase_II/adducin_N_sf"/>
</dbReference>
<dbReference type="Pfam" id="PF00596">
    <property type="entry name" value="Aldolase_II"/>
    <property type="match status" value="1"/>
</dbReference>
<dbReference type="EMBL" id="JAKOAV010000023">
    <property type="protein sequence ID" value="MDF9409073.1"/>
    <property type="molecule type" value="Genomic_DNA"/>
</dbReference>
<feature type="domain" description="Class II aldolase/adducin N-terminal" evidence="3">
    <location>
        <begin position="3"/>
        <end position="176"/>
    </location>
</feature>
<proteinExistence type="predicted"/>
<dbReference type="GO" id="GO:0046872">
    <property type="term" value="F:metal ion binding"/>
    <property type="evidence" value="ECO:0007669"/>
    <property type="project" value="UniProtKB-KW"/>
</dbReference>
<dbReference type="GO" id="GO:0005829">
    <property type="term" value="C:cytosol"/>
    <property type="evidence" value="ECO:0007669"/>
    <property type="project" value="TreeGrafter"/>
</dbReference>
<dbReference type="AlphaFoldDB" id="A0A9X4JWG6"/>
<evidence type="ECO:0000313" key="5">
    <source>
        <dbReference type="Proteomes" id="UP001154312"/>
    </source>
</evidence>
<dbReference type="InterPro" id="IPR050197">
    <property type="entry name" value="Aldolase_class_II_sugar_metab"/>
</dbReference>
<sequence length="196" mass="21906">MLKDFQTFGRDLFLAGLNSSHSGNLSVRCGDRIVITRRGAMLGHLEERDLIETGLDKNDSNIILASTEIRVHRAIYKGTAALAVVHAHPVHAIALSLLEDEIIPLDSEGAYLLHKIPVLSAEHTIGSQELEEKLPSLLKEYKIVMVRGHGSFATGQLLEEAYQWTSSLENICRIIHITRALKGEVKDKRSSKYKEW</sequence>
<dbReference type="SMART" id="SM01007">
    <property type="entry name" value="Aldolase_II"/>
    <property type="match status" value="1"/>
</dbReference>
<dbReference type="GO" id="GO:0016832">
    <property type="term" value="F:aldehyde-lyase activity"/>
    <property type="evidence" value="ECO:0007669"/>
    <property type="project" value="TreeGrafter"/>
</dbReference>
<dbReference type="PANTHER" id="PTHR22789:SF0">
    <property type="entry name" value="3-OXO-TETRONATE 4-PHOSPHATE DECARBOXYLASE-RELATED"/>
    <property type="match status" value="1"/>
</dbReference>
<organism evidence="4 5">
    <name type="scientific">Pelotomaculum isophthalicicum JI</name>
    <dbReference type="NCBI Taxonomy" id="947010"/>
    <lineage>
        <taxon>Bacteria</taxon>
        <taxon>Bacillati</taxon>
        <taxon>Bacillota</taxon>
        <taxon>Clostridia</taxon>
        <taxon>Eubacteriales</taxon>
        <taxon>Desulfotomaculaceae</taxon>
        <taxon>Pelotomaculum</taxon>
    </lineage>
</organism>
<dbReference type="RefSeq" id="WP_277444497.1">
    <property type="nucleotide sequence ID" value="NZ_JAKOAV010000023.1"/>
</dbReference>
<evidence type="ECO:0000256" key="2">
    <source>
        <dbReference type="ARBA" id="ARBA00023239"/>
    </source>
</evidence>
<dbReference type="InterPro" id="IPR001303">
    <property type="entry name" value="Aldolase_II/adducin_N"/>
</dbReference>
<dbReference type="NCBIfam" id="NF006413">
    <property type="entry name" value="PRK08660.1"/>
    <property type="match status" value="1"/>
</dbReference>
<name>A0A9X4JWG6_9FIRM</name>
<dbReference type="Proteomes" id="UP001154312">
    <property type="component" value="Unassembled WGS sequence"/>
</dbReference>
<protein>
    <submittedName>
        <fullName evidence="4">Aldolase</fullName>
    </submittedName>
</protein>
<keyword evidence="1" id="KW-0479">Metal-binding</keyword>